<dbReference type="GO" id="GO:0051537">
    <property type="term" value="F:2 iron, 2 sulfur cluster binding"/>
    <property type="evidence" value="ECO:0007669"/>
    <property type="project" value="UniProtKB-KW"/>
</dbReference>
<keyword evidence="1" id="KW-0001">2Fe-2S</keyword>
<evidence type="ECO:0000256" key="2">
    <source>
        <dbReference type="ARBA" id="ARBA00022723"/>
    </source>
</evidence>
<reference evidence="6 7" key="1">
    <citation type="journal article" date="2013" name="Nat. Commun.">
        <title>Genome sequence and functional genomic analysis of the oil-degrading bacterium Oleispira antarctica.</title>
        <authorList>
            <person name="Kube M."/>
            <person name="Chernikova T.N."/>
            <person name="Al-Ramahi Y."/>
            <person name="Beloqui A."/>
            <person name="Lopez-Cortez N."/>
            <person name="Guazzaroni M.E."/>
            <person name="Heipieper H.J."/>
            <person name="Klages S."/>
            <person name="Kotsyurbenko O.R."/>
            <person name="Langer I."/>
            <person name="Nechitaylo T.Y."/>
            <person name="Lunsdorf H."/>
            <person name="Fernandez M."/>
            <person name="Juarez S."/>
            <person name="Ciordia S."/>
            <person name="Singer A."/>
            <person name="Kagan O."/>
            <person name="Egorova O."/>
            <person name="Petit P.A."/>
            <person name="Stogios P."/>
            <person name="Kim Y."/>
            <person name="Tchigvintsev A."/>
            <person name="Flick R."/>
            <person name="Denaro R."/>
            <person name="Genovese M."/>
            <person name="Albar J.P."/>
            <person name="Reva O.N."/>
            <person name="Martinez-Gomariz M."/>
            <person name="Tran H."/>
            <person name="Ferrer M."/>
            <person name="Savchenko A."/>
            <person name="Yakunin A.F."/>
            <person name="Yakimov M.M."/>
            <person name="Golyshina O.V."/>
            <person name="Reinhardt R."/>
            <person name="Golyshin P.N."/>
        </authorList>
    </citation>
    <scope>NUCLEOTIDE SEQUENCE [LARGE SCALE GENOMIC DNA]</scope>
</reference>
<keyword evidence="4" id="KW-0411">Iron-sulfur</keyword>
<evidence type="ECO:0000259" key="5">
    <source>
        <dbReference type="PROSITE" id="PS51296"/>
    </source>
</evidence>
<keyword evidence="2" id="KW-0479">Metal-binding</keyword>
<dbReference type="GO" id="GO:0016706">
    <property type="term" value="F:2-oxoglutarate-dependent dioxygenase activity"/>
    <property type="evidence" value="ECO:0007669"/>
    <property type="project" value="UniProtKB-ARBA"/>
</dbReference>
<keyword evidence="3" id="KW-0408">Iron</keyword>
<accession>R4YQ38</accession>
<dbReference type="HOGENOM" id="CLU_672391_0_0_6"/>
<dbReference type="AlphaFoldDB" id="R4YQ38"/>
<feature type="domain" description="Rieske" evidence="5">
    <location>
        <begin position="321"/>
        <end position="409"/>
    </location>
</feature>
<dbReference type="SUPFAM" id="SSF51197">
    <property type="entry name" value="Clavaminate synthase-like"/>
    <property type="match status" value="1"/>
</dbReference>
<evidence type="ECO:0000256" key="3">
    <source>
        <dbReference type="ARBA" id="ARBA00023004"/>
    </source>
</evidence>
<keyword evidence="7" id="KW-1185">Reference proteome</keyword>
<gene>
    <name evidence="6" type="ORF">OLEAN_C28440</name>
</gene>
<dbReference type="Pfam" id="PF00355">
    <property type="entry name" value="Rieske"/>
    <property type="match status" value="1"/>
</dbReference>
<name>R4YQ38_OLEAN</name>
<dbReference type="PROSITE" id="PS51296">
    <property type="entry name" value="RIESKE"/>
    <property type="match status" value="1"/>
</dbReference>
<dbReference type="InterPro" id="IPR017941">
    <property type="entry name" value="Rieske_2Fe-2S"/>
</dbReference>
<organism evidence="6 7">
    <name type="scientific">Oleispira antarctica RB-8</name>
    <dbReference type="NCBI Taxonomy" id="698738"/>
    <lineage>
        <taxon>Bacteria</taxon>
        <taxon>Pseudomonadati</taxon>
        <taxon>Pseudomonadota</taxon>
        <taxon>Gammaproteobacteria</taxon>
        <taxon>Oceanospirillales</taxon>
        <taxon>Oceanospirillaceae</taxon>
        <taxon>Oleispira</taxon>
    </lineage>
</organism>
<dbReference type="Proteomes" id="UP000032749">
    <property type="component" value="Chromosome"/>
</dbReference>
<sequence>MYTIDSIKLNGEVEHQCSIDSVIARTLAGELIVVRKGMQDLELFDQSVDLVINSIDAVCGSDVAAAVKRDGVEKIHVHVALDQVEAVYANARVELALKMPAVTAKTFESLGVKQDFYVHDASLIRLMMPYDVMKSKQKEFQKHLGKLTLHGPHHDHYQNVPINAINTWTAVGRVDSDNGMLIFPDVWGKNLPLENGEIRQDQYLGKPLALNMDPGDILIFHSNHMHASRINSTDETRVVLTNRICLDKPEYPDAARPQKYFLSSAFPAGLDLSTVFSLKGFVGNKRKHLKTGLSRAFYKTATKVGLDFIKYPTETNNTIPLEPIAISQLAEKLAEGDIAVIDDKTCAAKVDGKIISFGRKCPHQGADLALGFIEDGKVFCPHHGLTLCLKTGEASCSSIKSLKVEVVDS</sequence>
<evidence type="ECO:0000256" key="1">
    <source>
        <dbReference type="ARBA" id="ARBA00022714"/>
    </source>
</evidence>
<dbReference type="Gene3D" id="2.60.120.620">
    <property type="entry name" value="q2cbj1_9rhob like domain"/>
    <property type="match status" value="1"/>
</dbReference>
<dbReference type="SUPFAM" id="SSF50022">
    <property type="entry name" value="ISP domain"/>
    <property type="match status" value="1"/>
</dbReference>
<evidence type="ECO:0000313" key="6">
    <source>
        <dbReference type="EMBL" id="CCK77020.1"/>
    </source>
</evidence>
<proteinExistence type="predicted"/>
<evidence type="ECO:0000313" key="7">
    <source>
        <dbReference type="Proteomes" id="UP000032749"/>
    </source>
</evidence>
<dbReference type="InterPro" id="IPR036922">
    <property type="entry name" value="Rieske_2Fe-2S_sf"/>
</dbReference>
<dbReference type="Pfam" id="PF05721">
    <property type="entry name" value="PhyH"/>
    <property type="match status" value="1"/>
</dbReference>
<dbReference type="GO" id="GO:0046872">
    <property type="term" value="F:metal ion binding"/>
    <property type="evidence" value="ECO:0007669"/>
    <property type="project" value="UniProtKB-KW"/>
</dbReference>
<dbReference type="EMBL" id="FO203512">
    <property type="protein sequence ID" value="CCK77020.1"/>
    <property type="molecule type" value="Genomic_DNA"/>
</dbReference>
<dbReference type="STRING" id="698738.OLEAN_C28440"/>
<protein>
    <submittedName>
        <fullName evidence="6">Oxidoreductase</fullName>
    </submittedName>
</protein>
<dbReference type="KEGG" id="oai:OLEAN_C28440"/>
<evidence type="ECO:0000256" key="4">
    <source>
        <dbReference type="ARBA" id="ARBA00023014"/>
    </source>
</evidence>
<dbReference type="InterPro" id="IPR008775">
    <property type="entry name" value="Phytyl_CoA_dOase-like"/>
</dbReference>
<dbReference type="Gene3D" id="2.102.10.10">
    <property type="entry name" value="Rieske [2Fe-2S] iron-sulphur domain"/>
    <property type="match status" value="1"/>
</dbReference>